<feature type="chain" id="PRO_5004931075" evidence="11">
    <location>
        <begin position="26"/>
        <end position="200"/>
    </location>
</feature>
<keyword evidence="5" id="KW-0574">Periplasm</keyword>
<evidence type="ECO:0000256" key="10">
    <source>
        <dbReference type="SAM" id="Coils"/>
    </source>
</evidence>
<dbReference type="InterPro" id="IPR009056">
    <property type="entry name" value="Cyt_c-like_dom"/>
</dbReference>
<evidence type="ECO:0000256" key="1">
    <source>
        <dbReference type="ARBA" id="ARBA00004418"/>
    </source>
</evidence>
<keyword evidence="2" id="KW-0813">Transport</keyword>
<dbReference type="InterPro" id="IPR024167">
    <property type="entry name" value="Cytochrome_c4-like"/>
</dbReference>
<evidence type="ECO:0000256" key="3">
    <source>
        <dbReference type="ARBA" id="ARBA00022617"/>
    </source>
</evidence>
<sequence length="200" mass="21930">MKTRKKPLTHAIGAIALGLSSAAGADGATGEMLAGACAGCHGDSGNSMGPAAPSIAAMDPMVFVDAMEAFKSGETYSTVMGRIAKGYSSQEFEKMGQYFKQQTYVPADQGYEVALVDEGARLHDKYCEKCHAEGGKPLVDEEDYSILAGQWTPYLQFAMSDFREDRREMEKKMRRKLEEMLEREGEESLDAVFSFYASQQ</sequence>
<dbReference type="InterPro" id="IPR036909">
    <property type="entry name" value="Cyt_c-like_dom_sf"/>
</dbReference>
<comment type="caution">
    <text evidence="13">The sequence shown here is derived from an EMBL/GenBank/DDBJ whole genome shotgun (WGS) entry which is preliminary data.</text>
</comment>
<dbReference type="PANTHER" id="PTHR33751">
    <property type="entry name" value="CBB3-TYPE CYTOCHROME C OXIDASE SUBUNIT FIXP"/>
    <property type="match status" value="1"/>
</dbReference>
<dbReference type="PANTHER" id="PTHR33751:SF9">
    <property type="entry name" value="CYTOCHROME C4"/>
    <property type="match status" value="1"/>
</dbReference>
<proteinExistence type="predicted"/>
<dbReference type="Gene3D" id="1.10.760.10">
    <property type="entry name" value="Cytochrome c-like domain"/>
    <property type="match status" value="2"/>
</dbReference>
<feature type="binding site" description="axial binding residue" evidence="9">
    <location>
        <position position="41"/>
    </location>
    <ligand>
        <name>heme c</name>
        <dbReference type="ChEBI" id="CHEBI:61717"/>
        <label>1</label>
    </ligand>
    <ligandPart>
        <name>Fe</name>
        <dbReference type="ChEBI" id="CHEBI:18248"/>
    </ligandPart>
</feature>
<evidence type="ECO:0000256" key="8">
    <source>
        <dbReference type="PIRSR" id="PIRSR000005-1"/>
    </source>
</evidence>
<dbReference type="SUPFAM" id="SSF46626">
    <property type="entry name" value="Cytochrome c"/>
    <property type="match status" value="2"/>
</dbReference>
<comment type="subcellular location">
    <subcellularLocation>
        <location evidence="1">Periplasm</location>
    </subcellularLocation>
</comment>
<dbReference type="GO" id="GO:0020037">
    <property type="term" value="F:heme binding"/>
    <property type="evidence" value="ECO:0007669"/>
    <property type="project" value="InterPro"/>
</dbReference>
<evidence type="ECO:0000256" key="7">
    <source>
        <dbReference type="ARBA" id="ARBA00023004"/>
    </source>
</evidence>
<feature type="binding site" description="axial binding residue" evidence="9">
    <location>
        <position position="173"/>
    </location>
    <ligand>
        <name>heme c</name>
        <dbReference type="ChEBI" id="CHEBI:61717"/>
        <label>2</label>
    </ligand>
    <ligandPart>
        <name>Fe</name>
        <dbReference type="ChEBI" id="CHEBI:18248"/>
    </ligandPart>
</feature>
<keyword evidence="3 8" id="KW-0349">Heme</keyword>
<dbReference type="PATRIC" id="fig|1249627.3.peg.2408"/>
<keyword evidence="11" id="KW-0732">Signal</keyword>
<dbReference type="GO" id="GO:0009055">
    <property type="term" value="F:electron transfer activity"/>
    <property type="evidence" value="ECO:0007669"/>
    <property type="project" value="InterPro"/>
</dbReference>
<dbReference type="eggNOG" id="COG2863">
    <property type="taxonomic scope" value="Bacteria"/>
</dbReference>
<feature type="binding site" description="covalent" evidence="8">
    <location>
        <position position="40"/>
    </location>
    <ligand>
        <name>heme c</name>
        <dbReference type="ChEBI" id="CHEBI:61717"/>
        <label>1</label>
    </ligand>
</feature>
<dbReference type="OrthoDB" id="188778at2"/>
<dbReference type="EMBL" id="AONC01000035">
    <property type="protein sequence ID" value="EXJ14884.1"/>
    <property type="molecule type" value="Genomic_DNA"/>
</dbReference>
<dbReference type="PIRSF" id="PIRSF000005">
    <property type="entry name" value="Cytochrome_c4"/>
    <property type="match status" value="1"/>
</dbReference>
<evidence type="ECO:0000256" key="2">
    <source>
        <dbReference type="ARBA" id="ARBA00022448"/>
    </source>
</evidence>
<keyword evidence="6" id="KW-0249">Electron transport</keyword>
<evidence type="ECO:0000313" key="13">
    <source>
        <dbReference type="EMBL" id="EXJ14884.1"/>
    </source>
</evidence>
<evidence type="ECO:0000313" key="14">
    <source>
        <dbReference type="Proteomes" id="UP000019460"/>
    </source>
</evidence>
<dbReference type="GO" id="GO:0042597">
    <property type="term" value="C:periplasmic space"/>
    <property type="evidence" value="ECO:0007669"/>
    <property type="project" value="UniProtKB-SubCell"/>
</dbReference>
<dbReference type="RefSeq" id="WP_052348072.1">
    <property type="nucleotide sequence ID" value="NZ_AONC01000035.1"/>
</dbReference>
<organism evidence="13 14">
    <name type="scientific">Imhoffiella purpurea</name>
    <dbReference type="NCBI Taxonomy" id="1249627"/>
    <lineage>
        <taxon>Bacteria</taxon>
        <taxon>Pseudomonadati</taxon>
        <taxon>Pseudomonadota</taxon>
        <taxon>Gammaproteobacteria</taxon>
        <taxon>Chromatiales</taxon>
        <taxon>Chromatiaceae</taxon>
        <taxon>Imhoffiella</taxon>
    </lineage>
</organism>
<protein>
    <submittedName>
        <fullName evidence="13">Cytochrome subunit of sulfide dehydrogenase</fullName>
    </submittedName>
</protein>
<dbReference type="InterPro" id="IPR050597">
    <property type="entry name" value="Cytochrome_c_Oxidase_Subunit"/>
</dbReference>
<evidence type="ECO:0000256" key="6">
    <source>
        <dbReference type="ARBA" id="ARBA00022982"/>
    </source>
</evidence>
<feature type="coiled-coil region" evidence="10">
    <location>
        <begin position="159"/>
        <end position="187"/>
    </location>
</feature>
<evidence type="ECO:0000259" key="12">
    <source>
        <dbReference type="PROSITE" id="PS51007"/>
    </source>
</evidence>
<feature type="binding site" description="axial binding residue" evidence="9">
    <location>
        <position position="80"/>
    </location>
    <ligand>
        <name>heme c</name>
        <dbReference type="ChEBI" id="CHEBI:61717"/>
        <label>1</label>
    </ligand>
    <ligandPart>
        <name>Fe</name>
        <dbReference type="ChEBI" id="CHEBI:18248"/>
    </ligandPart>
</feature>
<dbReference type="AlphaFoldDB" id="W9V693"/>
<feature type="binding site" description="axial binding residue" evidence="9">
    <location>
        <position position="131"/>
    </location>
    <ligand>
        <name>heme c</name>
        <dbReference type="ChEBI" id="CHEBI:61717"/>
        <label>2</label>
    </ligand>
    <ligandPart>
        <name>Fe</name>
        <dbReference type="ChEBI" id="CHEBI:18248"/>
    </ligandPart>
</feature>
<evidence type="ECO:0000256" key="5">
    <source>
        <dbReference type="ARBA" id="ARBA00022764"/>
    </source>
</evidence>
<dbReference type="STRING" id="1249627.D779_2090"/>
<accession>W9V693</accession>
<reference evidence="13 14" key="1">
    <citation type="submission" date="2012-11" db="EMBL/GenBank/DDBJ databases">
        <title>Genome assembly of Thiorhodococcus sp. AK35.</title>
        <authorList>
            <person name="Nupur N."/>
            <person name="Khatri I."/>
            <person name="Subramanian S."/>
            <person name="Pinnaka A."/>
        </authorList>
    </citation>
    <scope>NUCLEOTIDE SEQUENCE [LARGE SCALE GENOMIC DNA]</scope>
    <source>
        <strain evidence="13 14">AK35</strain>
    </source>
</reference>
<keyword evidence="10" id="KW-0175">Coiled coil</keyword>
<keyword evidence="14" id="KW-1185">Reference proteome</keyword>
<evidence type="ECO:0000256" key="4">
    <source>
        <dbReference type="ARBA" id="ARBA00022723"/>
    </source>
</evidence>
<feature type="binding site" description="covalent" evidence="8">
    <location>
        <position position="127"/>
    </location>
    <ligand>
        <name>heme c</name>
        <dbReference type="ChEBI" id="CHEBI:61717"/>
        <label>2</label>
    </ligand>
</feature>
<dbReference type="GO" id="GO:0005506">
    <property type="term" value="F:iron ion binding"/>
    <property type="evidence" value="ECO:0007669"/>
    <property type="project" value="InterPro"/>
</dbReference>
<feature type="binding site" description="covalent" evidence="8">
    <location>
        <position position="130"/>
    </location>
    <ligand>
        <name>heme c</name>
        <dbReference type="ChEBI" id="CHEBI:61717"/>
        <label>2</label>
    </ligand>
</feature>
<comment type="PTM">
    <text evidence="8">Binds 2 heme c groups covalently per subunit.</text>
</comment>
<dbReference type="Proteomes" id="UP000019460">
    <property type="component" value="Unassembled WGS sequence"/>
</dbReference>
<name>W9V693_9GAMM</name>
<feature type="domain" description="Cytochrome c" evidence="12">
    <location>
        <begin position="25"/>
        <end position="103"/>
    </location>
</feature>
<feature type="binding site" description="covalent" evidence="8">
    <location>
        <position position="37"/>
    </location>
    <ligand>
        <name>heme c</name>
        <dbReference type="ChEBI" id="CHEBI:61717"/>
        <label>1</label>
    </ligand>
</feature>
<keyword evidence="7 9" id="KW-0408">Iron</keyword>
<feature type="signal peptide" evidence="11">
    <location>
        <begin position="1"/>
        <end position="25"/>
    </location>
</feature>
<evidence type="ECO:0000256" key="11">
    <source>
        <dbReference type="SAM" id="SignalP"/>
    </source>
</evidence>
<keyword evidence="4 9" id="KW-0479">Metal-binding</keyword>
<gene>
    <name evidence="13" type="ORF">D779_2090</name>
</gene>
<dbReference type="PROSITE" id="PS51007">
    <property type="entry name" value="CYTC"/>
    <property type="match status" value="1"/>
</dbReference>
<evidence type="ECO:0000256" key="9">
    <source>
        <dbReference type="PIRSR" id="PIRSR000005-2"/>
    </source>
</evidence>